<protein>
    <submittedName>
        <fullName evidence="2">PorP/SprF family type IX secretion system membrane protein</fullName>
    </submittedName>
</protein>
<proteinExistence type="predicted"/>
<evidence type="ECO:0000256" key="1">
    <source>
        <dbReference type="SAM" id="SignalP"/>
    </source>
</evidence>
<dbReference type="Proteomes" id="UP001300692">
    <property type="component" value="Unassembled WGS sequence"/>
</dbReference>
<dbReference type="RefSeq" id="WP_264139552.1">
    <property type="nucleotide sequence ID" value="NZ_JAOYOD010000001.1"/>
</dbReference>
<dbReference type="Pfam" id="PF11751">
    <property type="entry name" value="PorP_SprF"/>
    <property type="match status" value="1"/>
</dbReference>
<dbReference type="InterPro" id="IPR019861">
    <property type="entry name" value="PorP/SprF_Bacteroidetes"/>
</dbReference>
<sequence>MRKLILVLFVLFGTSQAWAQQDPVFSHYMFNPYYYVPALIAYDGLSSVTLISRNQWTGYEPSFDQQGGAPTTQFLNYSTSLNLGKLPLALGGTFVYDQFGPRKDTYVQFSLAYHLDRPRGRWSLGVRPTVFNKVLDYNKLVVVDPEDLINNPTGDESYVGVDLAGSIAYSTEFFLVGVGVDHLLQPDTNFGFESSDGDGDNLQDMLFSLFARYEYQFTQKLSLEPTVLLKSNLSGFSYDISARAIYQNKMWAGLAYRDMESMTLLLGYSFLQDNSLSVGYSFDYILVEQEAKQATSHELFVRYNLPGLNDRSKKIVRTPRFRF</sequence>
<comment type="caution">
    <text evidence="2">The sequence shown here is derived from an EMBL/GenBank/DDBJ whole genome shotgun (WGS) entry which is preliminary data.</text>
</comment>
<name>A0ABT3CYU7_9BACT</name>
<gene>
    <name evidence="2" type="ORF">N7U62_18405</name>
</gene>
<keyword evidence="1" id="KW-0732">Signal</keyword>
<organism evidence="2 3">
    <name type="scientific">Reichenbachiella ulvae</name>
    <dbReference type="NCBI Taxonomy" id="2980104"/>
    <lineage>
        <taxon>Bacteria</taxon>
        <taxon>Pseudomonadati</taxon>
        <taxon>Bacteroidota</taxon>
        <taxon>Cytophagia</taxon>
        <taxon>Cytophagales</taxon>
        <taxon>Reichenbachiellaceae</taxon>
        <taxon>Reichenbachiella</taxon>
    </lineage>
</organism>
<evidence type="ECO:0000313" key="3">
    <source>
        <dbReference type="Proteomes" id="UP001300692"/>
    </source>
</evidence>
<keyword evidence="3" id="KW-1185">Reference proteome</keyword>
<feature type="signal peptide" evidence="1">
    <location>
        <begin position="1"/>
        <end position="19"/>
    </location>
</feature>
<accession>A0ABT3CYU7</accession>
<evidence type="ECO:0000313" key="2">
    <source>
        <dbReference type="EMBL" id="MCV9388665.1"/>
    </source>
</evidence>
<feature type="chain" id="PRO_5046468033" evidence="1">
    <location>
        <begin position="20"/>
        <end position="323"/>
    </location>
</feature>
<reference evidence="2 3" key="1">
    <citation type="submission" date="2022-10" db="EMBL/GenBank/DDBJ databases">
        <title>Comparative genomics and taxonomic characterization of three novel marine species of genus Reichenbachiella exhibiting antioxidant and polysaccharide degradation activities.</title>
        <authorList>
            <person name="Muhammad N."/>
            <person name="Lee Y.-J."/>
            <person name="Ko J."/>
            <person name="Kim S.-G."/>
        </authorList>
    </citation>
    <scope>NUCLEOTIDE SEQUENCE [LARGE SCALE GENOMIC DNA]</scope>
    <source>
        <strain evidence="2 3">ABR2-5</strain>
    </source>
</reference>
<dbReference type="NCBIfam" id="TIGR03519">
    <property type="entry name" value="T9SS_PorP_fam"/>
    <property type="match status" value="1"/>
</dbReference>
<dbReference type="EMBL" id="JAOYOD010000001">
    <property type="protein sequence ID" value="MCV9388665.1"/>
    <property type="molecule type" value="Genomic_DNA"/>
</dbReference>